<dbReference type="Pfam" id="PF18431">
    <property type="entry name" value="RNAse_A_bac"/>
    <property type="match status" value="1"/>
</dbReference>
<gene>
    <name evidence="4" type="ORF">R1Y80_09395</name>
</gene>
<accession>A0AAU8KFD4</accession>
<dbReference type="InterPro" id="IPR003587">
    <property type="entry name" value="Hint_dom_N"/>
</dbReference>
<dbReference type="SUPFAM" id="SSF51294">
    <property type="entry name" value="Hedgehog/intein (Hint) domain"/>
    <property type="match status" value="1"/>
</dbReference>
<name>A0AAU8KFD4_9ACTN</name>
<sequence>MTRRLITLLAVLTVFISLGMGESTASAVQGIQAKAAAEEAAESRVERLAELVRAAAKYSGCTDRSFFEKPACYREFGEKAVKVGAGVGLFAYGMHEGHKDTVKHFGNLKKGIAGFAELKDILQQDPSKIADPTVRAQAEAQVRTALNGAKKDIDKVFADVIETIGTVLVLVEFVLLMVNLTLTLAQFVGDPGFQKAANGVRTGLEGIGKDLDRINAGLAKMGGALDVMNGAVDEINSGLGQMNRGIAQANRGVDKLNQGLADSNKAVKDVNKHIPDIKKAAAKLRGLPGIDFDFSHIGDTWSSGTSGLSTAEQERRMSLVLDLLPGIGDGKGVVEAITGKDMMTGEQLSGFDRALGALVVMRWVRVGKKVLDANDIRDARKGLDAVTCNSFPQGTPVVMADGTRKRIEDIRPGDEVLATAPEGAPADSPFTRARPVLSRVVTASDKEFTRLTTDAGSVTSTGHHLYWAPDLSEWLRADELKPGNRLLDATGGETAVVATDSFVQEQITYDLDVSGIDSYYVGVGDSSALVHNCTDLVKDASRFPGLAHTLDEHVDVDLDRMKELAIEKTRRRGRPTPNSRWTDRQTAQQVVDYAVAGNKARIDKWLREGARQPLELKGTFGAKNSLGDVMTHTGQHSKAGNGYVVLLQRAPGHKPGGYYVSTAYPV</sequence>
<dbReference type="EMBL" id="CP136798">
    <property type="protein sequence ID" value="XCN13852.1"/>
    <property type="molecule type" value="Genomic_DNA"/>
</dbReference>
<dbReference type="RefSeq" id="WP_354596777.1">
    <property type="nucleotide sequence ID" value="NZ_CP136798.1"/>
</dbReference>
<comment type="subcellular location">
    <subcellularLocation>
        <location evidence="1">Secreted</location>
    </subcellularLocation>
</comment>
<reference evidence="4" key="1">
    <citation type="submission" date="2023-10" db="EMBL/GenBank/DDBJ databases">
        <title>Complete genome sequence of Streptomyces sp. JL1001.</title>
        <authorList>
            <person name="Jiang L."/>
        </authorList>
    </citation>
    <scope>NUCLEOTIDE SEQUENCE</scope>
    <source>
        <strain evidence="4">JL1001</strain>
    </source>
</reference>
<organism evidence="4">
    <name type="scientific">Streptomyces sp. JL1001</name>
    <dbReference type="NCBI Taxonomy" id="3078227"/>
    <lineage>
        <taxon>Bacteria</taxon>
        <taxon>Bacillati</taxon>
        <taxon>Actinomycetota</taxon>
        <taxon>Actinomycetes</taxon>
        <taxon>Kitasatosporales</taxon>
        <taxon>Streptomycetaceae</taxon>
        <taxon>Streptomyces</taxon>
    </lineage>
</organism>
<protein>
    <submittedName>
        <fullName evidence="4">Pre-toxin TG domain-containing protein</fullName>
    </submittedName>
</protein>
<evidence type="ECO:0000256" key="2">
    <source>
        <dbReference type="ARBA" id="ARBA00022525"/>
    </source>
</evidence>
<feature type="domain" description="Hint" evidence="3">
    <location>
        <begin position="388"/>
        <end position="490"/>
    </location>
</feature>
<keyword evidence="2" id="KW-0964">Secreted</keyword>
<dbReference type="Pfam" id="PF14449">
    <property type="entry name" value="PT-TG"/>
    <property type="match status" value="1"/>
</dbReference>
<dbReference type="AlphaFoldDB" id="A0AAU8KFD4"/>
<dbReference type="Pfam" id="PF07591">
    <property type="entry name" value="PT-HINT"/>
    <property type="match status" value="1"/>
</dbReference>
<dbReference type="Gene3D" id="1.10.287.950">
    <property type="entry name" value="Methyl-accepting chemotaxis protein"/>
    <property type="match status" value="1"/>
</dbReference>
<evidence type="ECO:0000313" key="4">
    <source>
        <dbReference type="EMBL" id="XCN13852.1"/>
    </source>
</evidence>
<dbReference type="InterPro" id="IPR036844">
    <property type="entry name" value="Hint_dom_sf"/>
</dbReference>
<dbReference type="InterPro" id="IPR027797">
    <property type="entry name" value="PT-TG_dom"/>
</dbReference>
<evidence type="ECO:0000259" key="3">
    <source>
        <dbReference type="SMART" id="SM00306"/>
    </source>
</evidence>
<dbReference type="Gene3D" id="2.170.16.10">
    <property type="entry name" value="Hedgehog/Intein (Hint) domain"/>
    <property type="match status" value="1"/>
</dbReference>
<dbReference type="CDD" id="cd00081">
    <property type="entry name" value="Hint"/>
    <property type="match status" value="1"/>
</dbReference>
<proteinExistence type="predicted"/>
<evidence type="ECO:0000256" key="1">
    <source>
        <dbReference type="ARBA" id="ARBA00004613"/>
    </source>
</evidence>
<dbReference type="GO" id="GO:0005576">
    <property type="term" value="C:extracellular region"/>
    <property type="evidence" value="ECO:0007669"/>
    <property type="project" value="UniProtKB-SubCell"/>
</dbReference>
<dbReference type="SMART" id="SM00306">
    <property type="entry name" value="HintN"/>
    <property type="match status" value="1"/>
</dbReference>
<dbReference type="InterPro" id="IPR041436">
    <property type="entry name" value="RNAse_A_bac"/>
</dbReference>